<evidence type="ECO:0000313" key="2">
    <source>
        <dbReference type="EMBL" id="PMD66756.1"/>
    </source>
</evidence>
<dbReference type="RefSeq" id="XP_024743660.1">
    <property type="nucleotide sequence ID" value="XM_024882371.1"/>
</dbReference>
<feature type="compositionally biased region" description="Pro residues" evidence="1">
    <location>
        <begin position="105"/>
        <end position="116"/>
    </location>
</feature>
<protein>
    <submittedName>
        <fullName evidence="2">Uncharacterized protein</fullName>
    </submittedName>
</protein>
<dbReference type="GeneID" id="36590448"/>
<dbReference type="InParanoid" id="A0A2J6TUS1"/>
<evidence type="ECO:0000256" key="1">
    <source>
        <dbReference type="SAM" id="MobiDB-lite"/>
    </source>
</evidence>
<reference evidence="2 3" key="1">
    <citation type="submission" date="2016-04" db="EMBL/GenBank/DDBJ databases">
        <title>A degradative enzymes factory behind the ericoid mycorrhizal symbiosis.</title>
        <authorList>
            <consortium name="DOE Joint Genome Institute"/>
            <person name="Martino E."/>
            <person name="Morin E."/>
            <person name="Grelet G."/>
            <person name="Kuo A."/>
            <person name="Kohler A."/>
            <person name="Daghino S."/>
            <person name="Barry K."/>
            <person name="Choi C."/>
            <person name="Cichocki N."/>
            <person name="Clum A."/>
            <person name="Copeland A."/>
            <person name="Hainaut M."/>
            <person name="Haridas S."/>
            <person name="Labutti K."/>
            <person name="Lindquist E."/>
            <person name="Lipzen A."/>
            <person name="Khouja H.-R."/>
            <person name="Murat C."/>
            <person name="Ohm R."/>
            <person name="Olson A."/>
            <person name="Spatafora J."/>
            <person name="Veneault-Fourrey C."/>
            <person name="Henrissat B."/>
            <person name="Grigoriev I."/>
            <person name="Martin F."/>
            <person name="Perotto S."/>
        </authorList>
    </citation>
    <scope>NUCLEOTIDE SEQUENCE [LARGE SCALE GENOMIC DNA]</scope>
    <source>
        <strain evidence="2 3">E</strain>
    </source>
</reference>
<sequence>MALYSCLLSGIKEYAKTHVRTEPPNHAELGALVYSGNVDSKHDDFKTVALQCMAQAGVVIPLGYPGEFAVTFPHVAVQAEALLRGHPLPPFPRPIPAQTAAASQPSPPPTSTPQPPVGTVSNTTGPPPAPIKEVPKSEATSHPQLRPQQSSGGTPSGPKFAWSGGGEGVEYKLGPEAVELLLARGMLLHKVEKDGEEENLG</sequence>
<dbReference type="Proteomes" id="UP000235371">
    <property type="component" value="Unassembled WGS sequence"/>
</dbReference>
<proteinExistence type="predicted"/>
<feature type="compositionally biased region" description="Polar residues" evidence="1">
    <location>
        <begin position="138"/>
        <end position="153"/>
    </location>
</feature>
<accession>A0A2J6TUS1</accession>
<dbReference type="OrthoDB" id="10545260at2759"/>
<keyword evidence="3" id="KW-1185">Reference proteome</keyword>
<organism evidence="2 3">
    <name type="scientific">Hyaloscypha bicolor E</name>
    <dbReference type="NCBI Taxonomy" id="1095630"/>
    <lineage>
        <taxon>Eukaryota</taxon>
        <taxon>Fungi</taxon>
        <taxon>Dikarya</taxon>
        <taxon>Ascomycota</taxon>
        <taxon>Pezizomycotina</taxon>
        <taxon>Leotiomycetes</taxon>
        <taxon>Helotiales</taxon>
        <taxon>Hyaloscyphaceae</taxon>
        <taxon>Hyaloscypha</taxon>
        <taxon>Hyaloscypha bicolor</taxon>
    </lineage>
</organism>
<dbReference type="EMBL" id="KZ613743">
    <property type="protein sequence ID" value="PMD66756.1"/>
    <property type="molecule type" value="Genomic_DNA"/>
</dbReference>
<gene>
    <name evidence="2" type="ORF">K444DRAFT_624239</name>
</gene>
<feature type="region of interest" description="Disordered" evidence="1">
    <location>
        <begin position="88"/>
        <end position="169"/>
    </location>
</feature>
<evidence type="ECO:0000313" key="3">
    <source>
        <dbReference type="Proteomes" id="UP000235371"/>
    </source>
</evidence>
<name>A0A2J6TUS1_9HELO</name>
<dbReference type="AlphaFoldDB" id="A0A2J6TUS1"/>